<gene>
    <name evidence="8" type="ORF">LTR09_005339</name>
</gene>
<evidence type="ECO:0000256" key="5">
    <source>
        <dbReference type="ARBA" id="ARBA00023136"/>
    </source>
</evidence>
<feature type="transmembrane region" description="Helical" evidence="6">
    <location>
        <begin position="144"/>
        <end position="165"/>
    </location>
</feature>
<dbReference type="InterPro" id="IPR020846">
    <property type="entry name" value="MFS_dom"/>
</dbReference>
<feature type="transmembrane region" description="Helical" evidence="6">
    <location>
        <begin position="90"/>
        <end position="108"/>
    </location>
</feature>
<proteinExistence type="predicted"/>
<sequence length="594" mass="63342">MASEHRESMSDHHDKNRVEVVHADGTVDYLAPEIVGGDLEDLPKGYFMTPQFIGTVIATCTASICAYLGWVLPANTLLLINQDIGPSVNLNWVATIWTLGSSIGFLLFGRLSDIFGRKVLVQAVNVLGLVGCIVGATAKDINQLIGANGCNGLAAAGQLSFGIILGELVPNKQRGPIVTLVFFSSMPFAVFGPVIARSFILKTSLGWRWSYILGIILEVITLVLYQFLYHPPKFAQLHENKTKWQAFKELDFGGIFLFVTGFVVLIIGLSWGGQAYPWNSAEVISTMTVGGMLIVAFVIYEVYIFKGVPLMPPRLFRKIGYVAIVACACIGAMVYYAMTIIWPTAVGTLYTTDVMEIGWQSCLVGGCVLLGQIIGGFSLSYVPKVKWQAIAACAIGGGLISSLASISPYHHTAAIVQGFIGLTAVGIIDNITFPGVTLLWEAQDIGLATGVLGSIRGMGGAIAQALYVTILTNKAGVYTAKYVPAAATEAGLPASSITALFAALATGDFTSVPGINNKIIAAVGAASQRAYASSFKIVFLATIPFTVILVIAACFVPDMDKYLHNNVAKKLQGKGIKENQHTHTNVDIADVEKA</sequence>
<feature type="transmembrane region" description="Helical" evidence="6">
    <location>
        <begin position="537"/>
        <end position="556"/>
    </location>
</feature>
<feature type="transmembrane region" description="Helical" evidence="6">
    <location>
        <begin position="315"/>
        <end position="337"/>
    </location>
</feature>
<organism evidence="8 9">
    <name type="scientific">Extremus antarcticus</name>
    <dbReference type="NCBI Taxonomy" id="702011"/>
    <lineage>
        <taxon>Eukaryota</taxon>
        <taxon>Fungi</taxon>
        <taxon>Dikarya</taxon>
        <taxon>Ascomycota</taxon>
        <taxon>Pezizomycotina</taxon>
        <taxon>Dothideomycetes</taxon>
        <taxon>Dothideomycetidae</taxon>
        <taxon>Mycosphaerellales</taxon>
        <taxon>Extremaceae</taxon>
        <taxon>Extremus</taxon>
    </lineage>
</organism>
<keyword evidence="5 6" id="KW-0472">Membrane</keyword>
<keyword evidence="2" id="KW-0813">Transport</keyword>
<dbReference type="GO" id="GO:0022857">
    <property type="term" value="F:transmembrane transporter activity"/>
    <property type="evidence" value="ECO:0007669"/>
    <property type="project" value="InterPro"/>
</dbReference>
<dbReference type="PANTHER" id="PTHR23501">
    <property type="entry name" value="MAJOR FACILITATOR SUPERFAMILY"/>
    <property type="match status" value="1"/>
</dbReference>
<dbReference type="Proteomes" id="UP001271007">
    <property type="component" value="Unassembled WGS sequence"/>
</dbReference>
<keyword evidence="4 6" id="KW-1133">Transmembrane helix</keyword>
<feature type="transmembrane region" description="Helical" evidence="6">
    <location>
        <begin position="357"/>
        <end position="382"/>
    </location>
</feature>
<feature type="transmembrane region" description="Helical" evidence="6">
    <location>
        <begin position="208"/>
        <end position="229"/>
    </location>
</feature>
<feature type="transmembrane region" description="Helical" evidence="6">
    <location>
        <begin position="283"/>
        <end position="303"/>
    </location>
</feature>
<comment type="caution">
    <text evidence="8">The sequence shown here is derived from an EMBL/GenBank/DDBJ whole genome shotgun (WGS) entry which is preliminary data.</text>
</comment>
<dbReference type="AlphaFoldDB" id="A0AAJ0DN50"/>
<keyword evidence="3 6" id="KW-0812">Transmembrane</keyword>
<feature type="transmembrane region" description="Helical" evidence="6">
    <location>
        <begin position="389"/>
        <end position="407"/>
    </location>
</feature>
<dbReference type="InterPro" id="IPR010573">
    <property type="entry name" value="MFS_Str1/Tri12-like"/>
</dbReference>
<keyword evidence="9" id="KW-1185">Reference proteome</keyword>
<dbReference type="GO" id="GO:0005886">
    <property type="term" value="C:plasma membrane"/>
    <property type="evidence" value="ECO:0007669"/>
    <property type="project" value="TreeGrafter"/>
</dbReference>
<evidence type="ECO:0000256" key="1">
    <source>
        <dbReference type="ARBA" id="ARBA00004141"/>
    </source>
</evidence>
<dbReference type="PANTHER" id="PTHR23501:SF109">
    <property type="entry name" value="MAJOR FACILITATOR SUPERFAMILY (MFS) PROFILE DOMAIN-CONTAINING PROTEIN-RELATED"/>
    <property type="match status" value="1"/>
</dbReference>
<protein>
    <recommendedName>
        <fullName evidence="7">Major facilitator superfamily (MFS) profile domain-containing protein</fullName>
    </recommendedName>
</protein>
<dbReference type="CDD" id="cd06179">
    <property type="entry name" value="MFS_TRI12_like"/>
    <property type="match status" value="1"/>
</dbReference>
<feature type="transmembrane region" description="Helical" evidence="6">
    <location>
        <begin position="445"/>
        <end position="467"/>
    </location>
</feature>
<dbReference type="Gene3D" id="1.20.1250.20">
    <property type="entry name" value="MFS general substrate transporter like domains"/>
    <property type="match status" value="1"/>
</dbReference>
<dbReference type="PROSITE" id="PS50850">
    <property type="entry name" value="MFS"/>
    <property type="match status" value="1"/>
</dbReference>
<evidence type="ECO:0000256" key="4">
    <source>
        <dbReference type="ARBA" id="ARBA00022989"/>
    </source>
</evidence>
<feature type="transmembrane region" description="Helical" evidence="6">
    <location>
        <begin position="52"/>
        <end position="70"/>
    </location>
</feature>
<evidence type="ECO:0000256" key="6">
    <source>
        <dbReference type="SAM" id="Phobius"/>
    </source>
</evidence>
<dbReference type="InterPro" id="IPR053791">
    <property type="entry name" value="MFS_Tri12-like"/>
</dbReference>
<dbReference type="EMBL" id="JAWDJX010000015">
    <property type="protein sequence ID" value="KAK3053595.1"/>
    <property type="molecule type" value="Genomic_DNA"/>
</dbReference>
<evidence type="ECO:0000256" key="3">
    <source>
        <dbReference type="ARBA" id="ARBA00022692"/>
    </source>
</evidence>
<feature type="domain" description="Major facilitator superfamily (MFS) profile" evidence="7">
    <location>
        <begin position="47"/>
        <end position="561"/>
    </location>
</feature>
<evidence type="ECO:0000259" key="7">
    <source>
        <dbReference type="PROSITE" id="PS50850"/>
    </source>
</evidence>
<evidence type="ECO:0000256" key="2">
    <source>
        <dbReference type="ARBA" id="ARBA00022448"/>
    </source>
</evidence>
<accession>A0AAJ0DN50</accession>
<evidence type="ECO:0000313" key="8">
    <source>
        <dbReference type="EMBL" id="KAK3053595.1"/>
    </source>
</evidence>
<evidence type="ECO:0000313" key="9">
    <source>
        <dbReference type="Proteomes" id="UP001271007"/>
    </source>
</evidence>
<feature type="transmembrane region" description="Helical" evidence="6">
    <location>
        <begin position="413"/>
        <end position="433"/>
    </location>
</feature>
<dbReference type="SUPFAM" id="SSF103473">
    <property type="entry name" value="MFS general substrate transporter"/>
    <property type="match status" value="1"/>
</dbReference>
<feature type="transmembrane region" description="Helical" evidence="6">
    <location>
        <begin position="250"/>
        <end position="271"/>
    </location>
</feature>
<name>A0AAJ0DN50_9PEZI</name>
<feature type="transmembrane region" description="Helical" evidence="6">
    <location>
        <begin position="177"/>
        <end position="196"/>
    </location>
</feature>
<reference evidence="8" key="1">
    <citation type="submission" date="2023-04" db="EMBL/GenBank/DDBJ databases">
        <title>Black Yeasts Isolated from many extreme environments.</title>
        <authorList>
            <person name="Coleine C."/>
            <person name="Stajich J.E."/>
            <person name="Selbmann L."/>
        </authorList>
    </citation>
    <scope>NUCLEOTIDE SEQUENCE</scope>
    <source>
        <strain evidence="8">CCFEE 5312</strain>
    </source>
</reference>
<comment type="subcellular location">
    <subcellularLocation>
        <location evidence="1">Membrane</location>
        <topology evidence="1">Multi-pass membrane protein</topology>
    </subcellularLocation>
</comment>
<feature type="transmembrane region" description="Helical" evidence="6">
    <location>
        <begin position="120"/>
        <end position="138"/>
    </location>
</feature>
<dbReference type="Pfam" id="PF06609">
    <property type="entry name" value="TRI12"/>
    <property type="match status" value="1"/>
</dbReference>
<dbReference type="InterPro" id="IPR036259">
    <property type="entry name" value="MFS_trans_sf"/>
</dbReference>